<name>A0ABP8DJ48_9ACTN</name>
<dbReference type="EMBL" id="BAABAT010000026">
    <property type="protein sequence ID" value="GAA4257173.1"/>
    <property type="molecule type" value="Genomic_DNA"/>
</dbReference>
<proteinExistence type="predicted"/>
<accession>A0ABP8DJ48</accession>
<gene>
    <name evidence="1" type="ORF">GCM10022255_072980</name>
</gene>
<comment type="caution">
    <text evidence="1">The sequence shown here is derived from an EMBL/GenBank/DDBJ whole genome shotgun (WGS) entry which is preliminary data.</text>
</comment>
<sequence length="90" mass="10554">MFYRSEDLLITSTHVVVLHPEPVRFRLDAIQAPYIVRHGRGAGFRVGHEIRARYDTADVRIYFTTDRRRFGTVRRALIRALEQRGHPLPI</sequence>
<protein>
    <submittedName>
        <fullName evidence="1">Uncharacterized protein</fullName>
    </submittedName>
</protein>
<organism evidence="1 2">
    <name type="scientific">Dactylosporangium darangshiense</name>
    <dbReference type="NCBI Taxonomy" id="579108"/>
    <lineage>
        <taxon>Bacteria</taxon>
        <taxon>Bacillati</taxon>
        <taxon>Actinomycetota</taxon>
        <taxon>Actinomycetes</taxon>
        <taxon>Micromonosporales</taxon>
        <taxon>Micromonosporaceae</taxon>
        <taxon>Dactylosporangium</taxon>
    </lineage>
</organism>
<evidence type="ECO:0000313" key="2">
    <source>
        <dbReference type="Proteomes" id="UP001500620"/>
    </source>
</evidence>
<evidence type="ECO:0000313" key="1">
    <source>
        <dbReference type="EMBL" id="GAA4257173.1"/>
    </source>
</evidence>
<reference evidence="2" key="1">
    <citation type="journal article" date="2019" name="Int. J. Syst. Evol. Microbiol.">
        <title>The Global Catalogue of Microorganisms (GCM) 10K type strain sequencing project: providing services to taxonomists for standard genome sequencing and annotation.</title>
        <authorList>
            <consortium name="The Broad Institute Genomics Platform"/>
            <consortium name="The Broad Institute Genome Sequencing Center for Infectious Disease"/>
            <person name="Wu L."/>
            <person name="Ma J."/>
        </authorList>
    </citation>
    <scope>NUCLEOTIDE SEQUENCE [LARGE SCALE GENOMIC DNA]</scope>
    <source>
        <strain evidence="2">JCM 17441</strain>
    </source>
</reference>
<dbReference type="RefSeq" id="WP_345134178.1">
    <property type="nucleotide sequence ID" value="NZ_BAABAT010000026.1"/>
</dbReference>
<dbReference type="Proteomes" id="UP001500620">
    <property type="component" value="Unassembled WGS sequence"/>
</dbReference>
<keyword evidence="2" id="KW-1185">Reference proteome</keyword>